<dbReference type="InterPro" id="IPR000719">
    <property type="entry name" value="Prot_kinase_dom"/>
</dbReference>
<feature type="region of interest" description="Disordered" evidence="1">
    <location>
        <begin position="193"/>
        <end position="219"/>
    </location>
</feature>
<evidence type="ECO:0000313" key="4">
    <source>
        <dbReference type="Proteomes" id="UP001642484"/>
    </source>
</evidence>
<comment type="caution">
    <text evidence="3">The sequence shown here is derived from an EMBL/GenBank/DDBJ whole genome shotgun (WGS) entry which is preliminary data.</text>
</comment>
<proteinExistence type="predicted"/>
<evidence type="ECO:0000256" key="1">
    <source>
        <dbReference type="SAM" id="MobiDB-lite"/>
    </source>
</evidence>
<accession>A0ABP0Q0S2</accession>
<sequence>MTEVLLPHPALAPFLPAIIVHALSLAVEPCEGSVSPTAASCCSKALCAVARAAAGIATVDYRRASPDEAVAVLCSAFPRVGAAAPFDHESKEYWLCALVDTLCMFLRLPNAEIGPREIATLWSRLVVRPVFGLSVSFAAGQYFKLAFLAQPSPSGTILAPFLAAPNPPHEITLAFLSLYRPACLQEEHPPTPPIRLFPQVASDPQEPDLGLTHSPPRLPQPLRHSLSSDDNENFLDLGTGTSLVKAAASAGITMSDPSTSVPRMRLDRVQAAMQSSQGSGLLGELTVYDATERRLWDEFDELGRIDDTEALRQRDEAAHRCLAALDREIDAVGRAGRELPSALTEARAKFSLLCQLAEEGAATKAAQRISRVEKSFAKAEDDLIAATSSHRRSLACCRRQGQAPPASEAVSAARATLTRVHLELVKEIRLAAQFAQLGLVEITGLPGFARAIRAAGPVHADPLLERLLRHSRWCDQQANWDPVEDPVPENQAPAIMAGGKLTNLANAEAMLENLELTTVDQRSGISSIGSSGRHKLVQKAAQAVVLKHFVAEEKDSCLQEVRALQKLKDHPNVIKLLKAMKSGDGSIYLELPLCAGGSMLQWCEKFGRAVIQGDPDTFVRCLSIWRQIWQAIGYLHMDGVWHGRLTLDTMLLTAEQRPILTDFRCSVVAGQSGQRLSPPPDYAAPELEAKALAPTAASDVYSGGVAMAKAFMGLDLQVASCLYHPTRGAKIFARRAYRCGCG</sequence>
<dbReference type="SMART" id="SM00220">
    <property type="entry name" value="S_TKc"/>
    <property type="match status" value="1"/>
</dbReference>
<reference evidence="3 4" key="1">
    <citation type="submission" date="2024-02" db="EMBL/GenBank/DDBJ databases">
        <authorList>
            <person name="Chen Y."/>
            <person name="Shah S."/>
            <person name="Dougan E. K."/>
            <person name="Thang M."/>
            <person name="Chan C."/>
        </authorList>
    </citation>
    <scope>NUCLEOTIDE SEQUENCE [LARGE SCALE GENOMIC DNA]</scope>
</reference>
<protein>
    <recommendedName>
        <fullName evidence="2">Protein kinase domain-containing protein</fullName>
    </recommendedName>
</protein>
<dbReference type="PROSITE" id="PS50011">
    <property type="entry name" value="PROTEIN_KINASE_DOM"/>
    <property type="match status" value="1"/>
</dbReference>
<name>A0ABP0Q0S2_9DINO</name>
<dbReference type="Gene3D" id="1.10.510.10">
    <property type="entry name" value="Transferase(Phosphotransferase) domain 1"/>
    <property type="match status" value="1"/>
</dbReference>
<dbReference type="Pfam" id="PF00069">
    <property type="entry name" value="Pkinase"/>
    <property type="match status" value="1"/>
</dbReference>
<dbReference type="PANTHER" id="PTHR44167:SF18">
    <property type="entry name" value="PROTEIN KINASE DOMAIN-CONTAINING PROTEIN"/>
    <property type="match status" value="1"/>
</dbReference>
<evidence type="ECO:0000313" key="3">
    <source>
        <dbReference type="EMBL" id="CAK9081317.1"/>
    </source>
</evidence>
<dbReference type="Proteomes" id="UP001642484">
    <property type="component" value="Unassembled WGS sequence"/>
</dbReference>
<evidence type="ECO:0000259" key="2">
    <source>
        <dbReference type="PROSITE" id="PS50011"/>
    </source>
</evidence>
<dbReference type="SUPFAM" id="SSF56112">
    <property type="entry name" value="Protein kinase-like (PK-like)"/>
    <property type="match status" value="1"/>
</dbReference>
<keyword evidence="4" id="KW-1185">Reference proteome</keyword>
<dbReference type="PANTHER" id="PTHR44167">
    <property type="entry name" value="OVARIAN-SPECIFIC SERINE/THREONINE-PROTEIN KINASE LOK-RELATED"/>
    <property type="match status" value="1"/>
</dbReference>
<dbReference type="EMBL" id="CAXAMN010023829">
    <property type="protein sequence ID" value="CAK9081317.1"/>
    <property type="molecule type" value="Genomic_DNA"/>
</dbReference>
<organism evidence="3 4">
    <name type="scientific">Durusdinium trenchii</name>
    <dbReference type="NCBI Taxonomy" id="1381693"/>
    <lineage>
        <taxon>Eukaryota</taxon>
        <taxon>Sar</taxon>
        <taxon>Alveolata</taxon>
        <taxon>Dinophyceae</taxon>
        <taxon>Suessiales</taxon>
        <taxon>Symbiodiniaceae</taxon>
        <taxon>Durusdinium</taxon>
    </lineage>
</organism>
<gene>
    <name evidence="3" type="ORF">CCMP2556_LOCUS39797</name>
</gene>
<dbReference type="InterPro" id="IPR011009">
    <property type="entry name" value="Kinase-like_dom_sf"/>
</dbReference>
<feature type="domain" description="Protein kinase" evidence="2">
    <location>
        <begin position="517"/>
        <end position="742"/>
    </location>
</feature>